<reference evidence="2 3" key="1">
    <citation type="submission" date="2023-07" db="EMBL/GenBank/DDBJ databases">
        <title>Sorghum-associated microbial communities from plants grown in Nebraska, USA.</title>
        <authorList>
            <person name="Schachtman D."/>
        </authorList>
    </citation>
    <scope>NUCLEOTIDE SEQUENCE [LARGE SCALE GENOMIC DNA]</scope>
    <source>
        <strain evidence="2 3">CC258</strain>
    </source>
</reference>
<proteinExistence type="predicted"/>
<dbReference type="InterPro" id="IPR001387">
    <property type="entry name" value="Cro/C1-type_HTH"/>
</dbReference>
<evidence type="ECO:0000313" key="2">
    <source>
        <dbReference type="EMBL" id="MDR6555462.1"/>
    </source>
</evidence>
<accession>A0ABU1P6S7</accession>
<comment type="caution">
    <text evidence="2">The sequence shown here is derived from an EMBL/GenBank/DDBJ whole genome shotgun (WGS) entry which is preliminary data.</text>
</comment>
<evidence type="ECO:0000313" key="3">
    <source>
        <dbReference type="Proteomes" id="UP001267290"/>
    </source>
</evidence>
<dbReference type="Proteomes" id="UP001267290">
    <property type="component" value="Unassembled WGS sequence"/>
</dbReference>
<evidence type="ECO:0000259" key="1">
    <source>
        <dbReference type="PROSITE" id="PS50943"/>
    </source>
</evidence>
<gene>
    <name evidence="2" type="ORF">J2736_006724</name>
</gene>
<dbReference type="InterPro" id="IPR010982">
    <property type="entry name" value="Lambda_DNA-bd_dom_sf"/>
</dbReference>
<protein>
    <submittedName>
        <fullName evidence="2">Transcriptional regulator with XRE-family HTH domain</fullName>
    </submittedName>
</protein>
<sequence>MTRSEITKSLEDRRVKLGLTKQELAYRCQIDISNISKITTHPKTKGYHVDTLISILDVLGMELTVKIKGDN</sequence>
<organism evidence="2 3">
    <name type="scientific">Paenibacillus qinlingensis</name>
    <dbReference type="NCBI Taxonomy" id="1837343"/>
    <lineage>
        <taxon>Bacteria</taxon>
        <taxon>Bacillati</taxon>
        <taxon>Bacillota</taxon>
        <taxon>Bacilli</taxon>
        <taxon>Bacillales</taxon>
        <taxon>Paenibacillaceae</taxon>
        <taxon>Paenibacillus</taxon>
    </lineage>
</organism>
<keyword evidence="3" id="KW-1185">Reference proteome</keyword>
<dbReference type="SUPFAM" id="SSF47413">
    <property type="entry name" value="lambda repressor-like DNA-binding domains"/>
    <property type="match status" value="1"/>
</dbReference>
<dbReference type="Gene3D" id="1.10.260.40">
    <property type="entry name" value="lambda repressor-like DNA-binding domains"/>
    <property type="match status" value="1"/>
</dbReference>
<name>A0ABU1P6S7_9BACL</name>
<dbReference type="EMBL" id="JAVDSB010000030">
    <property type="protein sequence ID" value="MDR6555462.1"/>
    <property type="molecule type" value="Genomic_DNA"/>
</dbReference>
<feature type="domain" description="HTH cro/C1-type" evidence="1">
    <location>
        <begin position="10"/>
        <end position="66"/>
    </location>
</feature>
<dbReference type="PROSITE" id="PS50943">
    <property type="entry name" value="HTH_CROC1"/>
    <property type="match status" value="1"/>
</dbReference>